<protein>
    <submittedName>
        <fullName evidence="9">CIC11C00000001970</fullName>
    </submittedName>
    <submittedName>
        <fullName evidence="8">CIC11C00000004686</fullName>
    </submittedName>
</protein>
<keyword evidence="5 7" id="KW-0472">Membrane</keyword>
<dbReference type="SMART" id="SM01021">
    <property type="entry name" value="Bac_rhodopsin"/>
    <property type="match status" value="1"/>
</dbReference>
<evidence type="ECO:0000256" key="7">
    <source>
        <dbReference type="SAM" id="Phobius"/>
    </source>
</evidence>
<feature type="transmembrane region" description="Helical" evidence="7">
    <location>
        <begin position="30"/>
        <end position="50"/>
    </location>
</feature>
<evidence type="ECO:0000256" key="4">
    <source>
        <dbReference type="ARBA" id="ARBA00022989"/>
    </source>
</evidence>
<dbReference type="GO" id="GO:0005886">
    <property type="term" value="C:plasma membrane"/>
    <property type="evidence" value="ECO:0007669"/>
    <property type="project" value="TreeGrafter"/>
</dbReference>
<feature type="transmembrane region" description="Helical" evidence="7">
    <location>
        <begin position="146"/>
        <end position="176"/>
    </location>
</feature>
<evidence type="ECO:0000256" key="1">
    <source>
        <dbReference type="ARBA" id="ARBA00004141"/>
    </source>
</evidence>
<feature type="transmembrane region" description="Helical" evidence="7">
    <location>
        <begin position="182"/>
        <end position="203"/>
    </location>
</feature>
<evidence type="ECO:0000313" key="11">
    <source>
        <dbReference type="Proteomes" id="UP000182334"/>
    </source>
</evidence>
<comment type="subcellular location">
    <subcellularLocation>
        <location evidence="1">Membrane</location>
        <topology evidence="1">Multi-pass membrane protein</topology>
    </subcellularLocation>
</comment>
<comment type="similarity">
    <text evidence="2">Belongs to the archaeal/bacterial/fungal opsin family.</text>
</comment>
<reference evidence="9 11" key="1">
    <citation type="submission" date="2016-10" db="EMBL/GenBank/DDBJ databases">
        <authorList>
            <person name="de Groot N.N."/>
        </authorList>
    </citation>
    <scope>NUCLEOTIDE SEQUENCE [LARGE SCALE GENOMIC DNA]</scope>
    <source>
        <strain evidence="8 11">CBS 141442</strain>
        <strain evidence="9">PYCC 4715</strain>
    </source>
</reference>
<dbReference type="PANTHER" id="PTHR28286:SF1">
    <property type="entry name" value="30 KDA HEAT SHOCK PROTEIN-RELATED"/>
    <property type="match status" value="1"/>
</dbReference>
<evidence type="ECO:0000313" key="9">
    <source>
        <dbReference type="EMBL" id="SGZ49690.1"/>
    </source>
</evidence>
<keyword evidence="3 7" id="KW-0812">Transmembrane</keyword>
<dbReference type="InterPro" id="IPR001425">
    <property type="entry name" value="Arc/bac/fun_rhodopsins"/>
</dbReference>
<evidence type="ECO:0000313" key="8">
    <source>
        <dbReference type="EMBL" id="SGZ47168.1"/>
    </source>
</evidence>
<dbReference type="EMBL" id="LT635756">
    <property type="protein sequence ID" value="SGZ47168.1"/>
    <property type="molecule type" value="Genomic_DNA"/>
</dbReference>
<feature type="transmembrane region" description="Helical" evidence="7">
    <location>
        <begin position="215"/>
        <end position="237"/>
    </location>
</feature>
<dbReference type="AlphaFoldDB" id="A0A1L0BHF7"/>
<evidence type="ECO:0000313" key="10">
    <source>
        <dbReference type="Proteomes" id="UP000182259"/>
    </source>
</evidence>
<feature type="region of interest" description="Disordered" evidence="6">
    <location>
        <begin position="299"/>
        <end position="320"/>
    </location>
</feature>
<dbReference type="Gene3D" id="1.20.1070.10">
    <property type="entry name" value="Rhodopsin 7-helix transmembrane proteins"/>
    <property type="match status" value="1"/>
</dbReference>
<sequence>MDLLKRNNVLHINPVTEGIGIHITEQGSDWLWAAFAIFTVFFLTHGFLYASPTFKHDVVKKNLLLVPFFTNLVLAIAYYTYAANLGYASQEAEFKHVTTGDGNFVRQIFYTKYIGWFVAWPAAMMAISIATSTLSETLTNEAHQNFAGVVSAFSSFVVKVGAAWVFVLGLLIGSLIHSSYKWGYFVFSAVAQLFGIFLVLKNLAASARASQYSKIAAVFIVFQVVVWLLYPICWALSEGGNVVQPDSEAVFYGILDLCTFSFVPTVLTWINISIMDDEFFQKLIPFSHGHLAEKLAHSPRHSGDTAVPLLEPLSSGQEQV</sequence>
<keyword evidence="11" id="KW-1185">Reference proteome</keyword>
<reference evidence="10" key="2">
    <citation type="submission" date="2016-10" db="EMBL/GenBank/DDBJ databases">
        <authorList>
            <person name="Geijer C."/>
            <person name="Jareborg N."/>
            <person name="Dainat J."/>
        </authorList>
    </citation>
    <scope>NUCLEOTIDE SEQUENCE [LARGE SCALE GENOMIC DNA]</scope>
    <source>
        <strain evidence="10">PYCC 4715</strain>
    </source>
</reference>
<accession>A0A1L0BHF7</accession>
<proteinExistence type="inferred from homology"/>
<feature type="transmembrane region" description="Helical" evidence="7">
    <location>
        <begin position="62"/>
        <end position="81"/>
    </location>
</feature>
<dbReference type="OrthoDB" id="536545at2759"/>
<dbReference type="FunFam" id="1.20.1070.10:FF:000160">
    <property type="entry name" value="Related to Opsin-1"/>
    <property type="match status" value="1"/>
</dbReference>
<dbReference type="CDD" id="cd15239">
    <property type="entry name" value="7tm_YRO2_fungal-like"/>
    <property type="match status" value="1"/>
</dbReference>
<evidence type="ECO:0000256" key="3">
    <source>
        <dbReference type="ARBA" id="ARBA00022692"/>
    </source>
</evidence>
<dbReference type="EMBL" id="LT635764">
    <property type="protein sequence ID" value="SGZ49690.1"/>
    <property type="molecule type" value="Genomic_DNA"/>
</dbReference>
<keyword evidence="4 7" id="KW-1133">Transmembrane helix</keyword>
<dbReference type="PANTHER" id="PTHR28286">
    <property type="match status" value="1"/>
</dbReference>
<evidence type="ECO:0000256" key="2">
    <source>
        <dbReference type="ARBA" id="ARBA00008130"/>
    </source>
</evidence>
<feature type="transmembrane region" description="Helical" evidence="7">
    <location>
        <begin position="249"/>
        <end position="272"/>
    </location>
</feature>
<dbReference type="SUPFAM" id="SSF81321">
    <property type="entry name" value="Family A G protein-coupled receptor-like"/>
    <property type="match status" value="1"/>
</dbReference>
<dbReference type="Proteomes" id="UP000182259">
    <property type="component" value="Chromosome I"/>
</dbReference>
<name>A0A1L0BHF7_9ASCO</name>
<evidence type="ECO:0000256" key="5">
    <source>
        <dbReference type="ARBA" id="ARBA00023136"/>
    </source>
</evidence>
<feature type="transmembrane region" description="Helical" evidence="7">
    <location>
        <begin position="113"/>
        <end position="134"/>
    </location>
</feature>
<dbReference type="Proteomes" id="UP000182334">
    <property type="component" value="Chromosome I"/>
</dbReference>
<gene>
    <name evidence="9" type="ORF">SAMEA4029009_CIC11G00000001970</name>
    <name evidence="8" type="ORF">SAMEA4029010_CIC11G00000004686</name>
</gene>
<dbReference type="InterPro" id="IPR043476">
    <property type="entry name" value="Yro2-like_7TM"/>
</dbReference>
<organism evidence="9 10">
    <name type="scientific">Sungouiella intermedia</name>
    <dbReference type="NCBI Taxonomy" id="45354"/>
    <lineage>
        <taxon>Eukaryota</taxon>
        <taxon>Fungi</taxon>
        <taxon>Dikarya</taxon>
        <taxon>Ascomycota</taxon>
        <taxon>Saccharomycotina</taxon>
        <taxon>Pichiomycetes</taxon>
        <taxon>Metschnikowiaceae</taxon>
        <taxon>Sungouiella</taxon>
    </lineage>
</organism>
<dbReference type="GO" id="GO:0005783">
    <property type="term" value="C:endoplasmic reticulum"/>
    <property type="evidence" value="ECO:0007669"/>
    <property type="project" value="TreeGrafter"/>
</dbReference>
<dbReference type="Pfam" id="PF01036">
    <property type="entry name" value="Bac_rhodopsin"/>
    <property type="match status" value="1"/>
</dbReference>
<evidence type="ECO:0000256" key="6">
    <source>
        <dbReference type="SAM" id="MobiDB-lite"/>
    </source>
</evidence>